<keyword evidence="4 7" id="KW-0816">Tricarboxylic acid cycle</keyword>
<dbReference type="GO" id="GO:0005737">
    <property type="term" value="C:cytoplasm"/>
    <property type="evidence" value="ECO:0007669"/>
    <property type="project" value="TreeGrafter"/>
</dbReference>
<dbReference type="FunFam" id="3.20.20.360:FF:000001">
    <property type="entry name" value="Malate synthase"/>
    <property type="match status" value="1"/>
</dbReference>
<dbReference type="EMBL" id="LPJX01000071">
    <property type="protein sequence ID" value="KWF56911.1"/>
    <property type="molecule type" value="Genomic_DNA"/>
</dbReference>
<name>A0A132ES69_9BURK</name>
<dbReference type="Proteomes" id="UP000061512">
    <property type="component" value="Unassembled WGS sequence"/>
</dbReference>
<dbReference type="CDD" id="cd00727">
    <property type="entry name" value="malate_synt_A"/>
    <property type="match status" value="1"/>
</dbReference>
<dbReference type="SUPFAM" id="SSF51645">
    <property type="entry name" value="Malate synthase G"/>
    <property type="match status" value="1"/>
</dbReference>
<dbReference type="PANTHER" id="PTHR42902:SF1">
    <property type="entry name" value="MALATE SYNTHASE 1-RELATED"/>
    <property type="match status" value="1"/>
</dbReference>
<comment type="caution">
    <text evidence="8">The sequence shown here is derived from an EMBL/GenBank/DDBJ whole genome shotgun (WGS) entry which is preliminary data.</text>
</comment>
<evidence type="ECO:0000256" key="6">
    <source>
        <dbReference type="ARBA" id="ARBA00047918"/>
    </source>
</evidence>
<protein>
    <recommendedName>
        <fullName evidence="2 7">Malate synthase</fullName>
        <ecNumber evidence="2 7">2.3.3.9</ecNumber>
    </recommendedName>
</protein>
<dbReference type="InterPro" id="IPR048355">
    <property type="entry name" value="MS_C"/>
</dbReference>
<evidence type="ECO:0000256" key="7">
    <source>
        <dbReference type="RuleBase" id="RU000555"/>
    </source>
</evidence>
<dbReference type="NCBIfam" id="TIGR01344">
    <property type="entry name" value="malate_syn_A"/>
    <property type="match status" value="1"/>
</dbReference>
<dbReference type="InterPro" id="IPR011076">
    <property type="entry name" value="Malate_synth_sf"/>
</dbReference>
<dbReference type="InterPro" id="IPR044856">
    <property type="entry name" value="Malate_synth_C_sf"/>
</dbReference>
<evidence type="ECO:0000256" key="3">
    <source>
        <dbReference type="ARBA" id="ARBA00022435"/>
    </source>
</evidence>
<dbReference type="PANTHER" id="PTHR42902">
    <property type="entry name" value="MALATE SYNTHASE"/>
    <property type="match status" value="1"/>
</dbReference>
<keyword evidence="3 7" id="KW-0329">Glyoxylate bypass</keyword>
<dbReference type="GO" id="GO:0006097">
    <property type="term" value="P:glyoxylate cycle"/>
    <property type="evidence" value="ECO:0007669"/>
    <property type="project" value="UniProtKB-UniPathway"/>
</dbReference>
<gene>
    <name evidence="8" type="ORF">WT57_32620</name>
</gene>
<dbReference type="InterPro" id="IPR048356">
    <property type="entry name" value="MS_N"/>
</dbReference>
<dbReference type="PIRSF" id="PIRSF001363">
    <property type="entry name" value="Malate_synth"/>
    <property type="match status" value="1"/>
</dbReference>
<proteinExistence type="inferred from homology"/>
<comment type="catalytic activity">
    <reaction evidence="6 7">
        <text>glyoxylate + acetyl-CoA + H2O = (S)-malate + CoA + H(+)</text>
        <dbReference type="Rhea" id="RHEA:18181"/>
        <dbReference type="ChEBI" id="CHEBI:15377"/>
        <dbReference type="ChEBI" id="CHEBI:15378"/>
        <dbReference type="ChEBI" id="CHEBI:15589"/>
        <dbReference type="ChEBI" id="CHEBI:36655"/>
        <dbReference type="ChEBI" id="CHEBI:57287"/>
        <dbReference type="ChEBI" id="CHEBI:57288"/>
        <dbReference type="EC" id="2.3.3.9"/>
    </reaction>
</comment>
<evidence type="ECO:0000313" key="9">
    <source>
        <dbReference type="Proteomes" id="UP000061512"/>
    </source>
</evidence>
<dbReference type="Pfam" id="PF20656">
    <property type="entry name" value="MS_N"/>
    <property type="match status" value="1"/>
</dbReference>
<dbReference type="GO" id="GO:0004474">
    <property type="term" value="F:malate synthase activity"/>
    <property type="evidence" value="ECO:0007669"/>
    <property type="project" value="UniProtKB-EC"/>
</dbReference>
<evidence type="ECO:0000256" key="2">
    <source>
        <dbReference type="ARBA" id="ARBA00012636"/>
    </source>
</evidence>
<sequence>MSTPITLPQGMAITGEIKPGYEAILTPEALELVAALHRAFEPRRQALLQARVERTRRLDAGERPDFLADTKAIREGDWKVAPLPADLQCRRVEITGPVERKMIINALNSGADSYMTDFEDSNAPSWTNQIDGQINLKDAVRRTISLEQNGKSYKLNDKVATLIVRPRGWHLDEKHVTVDGQRVSGGIFDFALFLFHNAKELIARGSGPYFYLPKMESHLEARLWNDIFVAAQEAVGVPRGTIRATVLIETILAAFEMDEILYELREHSSGLNAGRWDYIFSAIKKFKNDRDFCLADRSKITMTVPFMRAYALLLLKTCHKRNAPAIGGMSALIPIKNDPEANDKAMAGVRSDKQRDATDGYDGGWVAHPGLVPIAMEEFVKVLGDKPNQIGKQRDDVQVEGKNLLDFQPEAPITEAGLRNNINVGIHYLGAWLDGNGCVPIHNLMEDAATAEISRSQVWQWIRSPKGVLDDGRKVTAELVRDYIKVELDNVKRSVGGNTQPYERAAAIFEQMSTSEGFTEFLTLPLYEEI</sequence>
<dbReference type="Pfam" id="PF20659">
    <property type="entry name" value="MS_C"/>
    <property type="match status" value="1"/>
</dbReference>
<comment type="pathway">
    <text evidence="7">Carbohydrate metabolism; glyoxylate cycle; (S)-malate from isocitrate: step 2/2.</text>
</comment>
<comment type="similarity">
    <text evidence="1 7">Belongs to the malate synthase family.</text>
</comment>
<evidence type="ECO:0000256" key="5">
    <source>
        <dbReference type="ARBA" id="ARBA00022679"/>
    </source>
</evidence>
<organism evidence="8 9">
    <name type="scientific">Burkholderia pseudomultivorans</name>
    <dbReference type="NCBI Taxonomy" id="1207504"/>
    <lineage>
        <taxon>Bacteria</taxon>
        <taxon>Pseudomonadati</taxon>
        <taxon>Pseudomonadota</taxon>
        <taxon>Betaproteobacteria</taxon>
        <taxon>Burkholderiales</taxon>
        <taxon>Burkholderiaceae</taxon>
        <taxon>Burkholderia</taxon>
        <taxon>Burkholderia cepacia complex</taxon>
    </lineage>
</organism>
<dbReference type="GO" id="GO:0006099">
    <property type="term" value="P:tricarboxylic acid cycle"/>
    <property type="evidence" value="ECO:0007669"/>
    <property type="project" value="UniProtKB-KW"/>
</dbReference>
<dbReference type="Pfam" id="PF01274">
    <property type="entry name" value="MS_TIM-barrel"/>
    <property type="match status" value="1"/>
</dbReference>
<reference evidence="8 9" key="1">
    <citation type="submission" date="2015-11" db="EMBL/GenBank/DDBJ databases">
        <title>Expanding the genomic diversity of Burkholderia species for the development of highly accurate diagnostics.</title>
        <authorList>
            <person name="Sahl J."/>
            <person name="Keim P."/>
            <person name="Wagner D."/>
        </authorList>
    </citation>
    <scope>NUCLEOTIDE SEQUENCE [LARGE SCALE GENOMIC DNA]</scope>
    <source>
        <strain evidence="8 9">MSMB574WGS</strain>
    </source>
</reference>
<dbReference type="InterPro" id="IPR001465">
    <property type="entry name" value="Malate_synthase_TIM"/>
</dbReference>
<evidence type="ECO:0000313" key="8">
    <source>
        <dbReference type="EMBL" id="KWF56911.1"/>
    </source>
</evidence>
<dbReference type="AlphaFoldDB" id="A0A132ES69"/>
<evidence type="ECO:0000256" key="1">
    <source>
        <dbReference type="ARBA" id="ARBA00006394"/>
    </source>
</evidence>
<dbReference type="RefSeq" id="WP_059512863.1">
    <property type="nucleotide sequence ID" value="NZ_JANLBU010000014.1"/>
</dbReference>
<dbReference type="Gene3D" id="1.20.1220.12">
    <property type="entry name" value="Malate synthase, domain III"/>
    <property type="match status" value="1"/>
</dbReference>
<evidence type="ECO:0000256" key="4">
    <source>
        <dbReference type="ARBA" id="ARBA00022532"/>
    </source>
</evidence>
<dbReference type="Gene3D" id="3.20.20.360">
    <property type="entry name" value="Malate synthase, domain 3"/>
    <property type="match status" value="1"/>
</dbReference>
<dbReference type="FunFam" id="1.20.1220.12:FF:000001">
    <property type="entry name" value="Malate synthase"/>
    <property type="match status" value="1"/>
</dbReference>
<accession>A0A132ES69</accession>
<dbReference type="InterPro" id="IPR006252">
    <property type="entry name" value="Malate_synthA"/>
</dbReference>
<dbReference type="InterPro" id="IPR019830">
    <property type="entry name" value="Malate_synthase_CS"/>
</dbReference>
<keyword evidence="5 7" id="KW-0808">Transferase</keyword>
<dbReference type="InterPro" id="IPR046363">
    <property type="entry name" value="MS_N_TIM-barrel_dom"/>
</dbReference>
<dbReference type="EC" id="2.3.3.9" evidence="2 7"/>
<dbReference type="UniPathway" id="UPA00703">
    <property type="reaction ID" value="UER00720"/>
</dbReference>
<dbReference type="PROSITE" id="PS00510">
    <property type="entry name" value="MALATE_SYNTHASE"/>
    <property type="match status" value="1"/>
</dbReference>